<keyword evidence="5" id="KW-1185">Reference proteome</keyword>
<feature type="compositionally biased region" description="Basic and acidic residues" evidence="2">
    <location>
        <begin position="54"/>
        <end position="69"/>
    </location>
</feature>
<name>A0A0L0F663_9EUKA</name>
<dbReference type="InterPro" id="IPR009459">
    <property type="entry name" value="MucBP_dom"/>
</dbReference>
<accession>A0A0L0F663</accession>
<feature type="domain" description="MucBP" evidence="3">
    <location>
        <begin position="72"/>
        <end position="85"/>
    </location>
</feature>
<protein>
    <recommendedName>
        <fullName evidence="3">MucBP domain-containing protein</fullName>
    </recommendedName>
</protein>
<evidence type="ECO:0000313" key="5">
    <source>
        <dbReference type="Proteomes" id="UP000054560"/>
    </source>
</evidence>
<dbReference type="OrthoDB" id="2433396at2759"/>
<evidence type="ECO:0000259" key="3">
    <source>
        <dbReference type="Pfam" id="PF06458"/>
    </source>
</evidence>
<gene>
    <name evidence="4" type="ORF">SARC_15213</name>
</gene>
<keyword evidence="1" id="KW-0677">Repeat</keyword>
<dbReference type="GeneID" id="25915717"/>
<proteinExistence type="predicted"/>
<evidence type="ECO:0000313" key="4">
    <source>
        <dbReference type="EMBL" id="KNC72232.1"/>
    </source>
</evidence>
<dbReference type="AlphaFoldDB" id="A0A0L0F663"/>
<evidence type="ECO:0000256" key="1">
    <source>
        <dbReference type="ARBA" id="ARBA00022737"/>
    </source>
</evidence>
<dbReference type="Pfam" id="PF06458">
    <property type="entry name" value="MucBP"/>
    <property type="match status" value="1"/>
</dbReference>
<dbReference type="EMBL" id="KQ247377">
    <property type="protein sequence ID" value="KNC72232.1"/>
    <property type="molecule type" value="Genomic_DNA"/>
</dbReference>
<sequence>MLIRCRDSQGVSVELVDEDGNVVNMDDVNLDDVEYVDEDGNPVDINGNPLPNKGEAHAQTPDDNRSVNSDEVHYVDENGNPINPDDVEVEYVDEFGNIVDPDTLDDDVELVRYDTMPTVGRMFCTEL</sequence>
<dbReference type="RefSeq" id="XP_014146134.1">
    <property type="nucleotide sequence ID" value="XM_014290659.1"/>
</dbReference>
<evidence type="ECO:0000256" key="2">
    <source>
        <dbReference type="SAM" id="MobiDB-lite"/>
    </source>
</evidence>
<reference evidence="4 5" key="1">
    <citation type="submission" date="2011-02" db="EMBL/GenBank/DDBJ databases">
        <title>The Genome Sequence of Sphaeroforma arctica JP610.</title>
        <authorList>
            <consortium name="The Broad Institute Genome Sequencing Platform"/>
            <person name="Russ C."/>
            <person name="Cuomo C."/>
            <person name="Young S.K."/>
            <person name="Zeng Q."/>
            <person name="Gargeya S."/>
            <person name="Alvarado L."/>
            <person name="Berlin A."/>
            <person name="Chapman S.B."/>
            <person name="Chen Z."/>
            <person name="Freedman E."/>
            <person name="Gellesch M."/>
            <person name="Goldberg J."/>
            <person name="Griggs A."/>
            <person name="Gujja S."/>
            <person name="Heilman E."/>
            <person name="Heiman D."/>
            <person name="Howarth C."/>
            <person name="Mehta T."/>
            <person name="Neiman D."/>
            <person name="Pearson M."/>
            <person name="Roberts A."/>
            <person name="Saif S."/>
            <person name="Shea T."/>
            <person name="Shenoy N."/>
            <person name="Sisk P."/>
            <person name="Stolte C."/>
            <person name="Sykes S."/>
            <person name="White J."/>
            <person name="Yandava C."/>
            <person name="Burger G."/>
            <person name="Gray M.W."/>
            <person name="Holland P.W.H."/>
            <person name="King N."/>
            <person name="Lang F.B.F."/>
            <person name="Roger A.J."/>
            <person name="Ruiz-Trillo I."/>
            <person name="Haas B."/>
            <person name="Nusbaum C."/>
            <person name="Birren B."/>
        </authorList>
    </citation>
    <scope>NUCLEOTIDE SEQUENCE [LARGE SCALE GENOMIC DNA]</scope>
    <source>
        <strain evidence="4 5">JP610</strain>
    </source>
</reference>
<organism evidence="4 5">
    <name type="scientific">Sphaeroforma arctica JP610</name>
    <dbReference type="NCBI Taxonomy" id="667725"/>
    <lineage>
        <taxon>Eukaryota</taxon>
        <taxon>Ichthyosporea</taxon>
        <taxon>Ichthyophonida</taxon>
        <taxon>Sphaeroforma</taxon>
    </lineage>
</organism>
<feature type="region of interest" description="Disordered" evidence="2">
    <location>
        <begin position="39"/>
        <end position="69"/>
    </location>
</feature>
<dbReference type="Proteomes" id="UP000054560">
    <property type="component" value="Unassembled WGS sequence"/>
</dbReference>